<reference evidence="8 9" key="1">
    <citation type="submission" date="2013-02" db="EMBL/GenBank/DDBJ databases">
        <title>The Genome Sequence of Plasmodium falciparum UGT5.1.</title>
        <authorList>
            <consortium name="The Broad Institute Genome Sequencing Platform"/>
            <consortium name="The Broad Institute Genome Sequencing Center for Infectious Disease"/>
            <person name="Neafsey D."/>
            <person name="Cheeseman I."/>
            <person name="Volkman S."/>
            <person name="Adams J."/>
            <person name="Walker B."/>
            <person name="Young S.K."/>
            <person name="Zeng Q."/>
            <person name="Gargeya S."/>
            <person name="Fitzgerald M."/>
            <person name="Haas B."/>
            <person name="Abouelleil A."/>
            <person name="Alvarado L."/>
            <person name="Arachchi H.M."/>
            <person name="Berlin A.M."/>
            <person name="Chapman S.B."/>
            <person name="Dewar J."/>
            <person name="Goldberg J."/>
            <person name="Griggs A."/>
            <person name="Gujja S."/>
            <person name="Hansen M."/>
            <person name="Howarth C."/>
            <person name="Imamovic A."/>
            <person name="Larimer J."/>
            <person name="McCowan C."/>
            <person name="Murphy C."/>
            <person name="Neiman D."/>
            <person name="Pearson M."/>
            <person name="Priest M."/>
            <person name="Roberts A."/>
            <person name="Saif S."/>
            <person name="Shea T."/>
            <person name="Sisk P."/>
            <person name="Sykes S."/>
            <person name="Wortman J."/>
            <person name="Nusbaum C."/>
            <person name="Birren B."/>
        </authorList>
    </citation>
    <scope>NUCLEOTIDE SEQUENCE [LARGE SCALE GENOMIC DNA]</scope>
    <source>
        <strain evidence="8 9">UGT5.1</strain>
    </source>
</reference>
<dbReference type="Pfam" id="PF03381">
    <property type="entry name" value="CDC50"/>
    <property type="match status" value="2"/>
</dbReference>
<evidence type="ECO:0000256" key="6">
    <source>
        <dbReference type="SAM" id="MobiDB-lite"/>
    </source>
</evidence>
<evidence type="ECO:0000256" key="1">
    <source>
        <dbReference type="ARBA" id="ARBA00004141"/>
    </source>
</evidence>
<keyword evidence="4 7" id="KW-1133">Transmembrane helix</keyword>
<dbReference type="GO" id="GO:0005886">
    <property type="term" value="C:plasma membrane"/>
    <property type="evidence" value="ECO:0007669"/>
    <property type="project" value="TreeGrafter"/>
</dbReference>
<dbReference type="PANTHER" id="PTHR10926:SF0">
    <property type="entry name" value="CDC50, ISOFORM A"/>
    <property type="match status" value="1"/>
</dbReference>
<keyword evidence="5 7" id="KW-0472">Membrane</keyword>
<dbReference type="InterPro" id="IPR005045">
    <property type="entry name" value="CDC50/LEM3_fam"/>
</dbReference>
<evidence type="ECO:0008006" key="10">
    <source>
        <dbReference type="Google" id="ProtNLM"/>
    </source>
</evidence>
<feature type="compositionally biased region" description="Basic and acidic residues" evidence="6">
    <location>
        <begin position="132"/>
        <end position="141"/>
    </location>
</feature>
<dbReference type="GO" id="GO:0005794">
    <property type="term" value="C:Golgi apparatus"/>
    <property type="evidence" value="ECO:0007669"/>
    <property type="project" value="TreeGrafter"/>
</dbReference>
<gene>
    <name evidence="8" type="ORF">C923_01873</name>
</gene>
<name>W7JEQ9_PLAFA</name>
<evidence type="ECO:0000256" key="5">
    <source>
        <dbReference type="ARBA" id="ARBA00023136"/>
    </source>
</evidence>
<protein>
    <recommendedName>
        <fullName evidence="10">LEM3/CDC50 family protein</fullName>
    </recommendedName>
</protein>
<evidence type="ECO:0000256" key="2">
    <source>
        <dbReference type="ARBA" id="ARBA00009457"/>
    </source>
</evidence>
<dbReference type="EMBL" id="KE124496">
    <property type="protein sequence ID" value="EWC77412.1"/>
    <property type="molecule type" value="Genomic_DNA"/>
</dbReference>
<feature type="region of interest" description="Disordered" evidence="6">
    <location>
        <begin position="111"/>
        <end position="141"/>
    </location>
</feature>
<dbReference type="PANTHER" id="PTHR10926">
    <property type="entry name" value="CELL CYCLE CONTROL PROTEIN 50"/>
    <property type="match status" value="1"/>
</dbReference>
<dbReference type="AlphaFoldDB" id="W7JEQ9"/>
<comment type="similarity">
    <text evidence="2">Belongs to the CDC50/LEM3 family.</text>
</comment>
<evidence type="ECO:0000256" key="3">
    <source>
        <dbReference type="ARBA" id="ARBA00022692"/>
    </source>
</evidence>
<dbReference type="Proteomes" id="UP000030697">
    <property type="component" value="Unassembled WGS sequence"/>
</dbReference>
<keyword evidence="3 7" id="KW-0812">Transmembrane</keyword>
<evidence type="ECO:0000256" key="4">
    <source>
        <dbReference type="ARBA" id="ARBA00022989"/>
    </source>
</evidence>
<dbReference type="GO" id="GO:0005783">
    <property type="term" value="C:endoplasmic reticulum"/>
    <property type="evidence" value="ECO:0007669"/>
    <property type="project" value="TreeGrafter"/>
</dbReference>
<evidence type="ECO:0000256" key="7">
    <source>
        <dbReference type="SAM" id="Phobius"/>
    </source>
</evidence>
<evidence type="ECO:0000313" key="8">
    <source>
        <dbReference type="EMBL" id="EWC77412.1"/>
    </source>
</evidence>
<comment type="subcellular location">
    <subcellularLocation>
        <location evidence="1">Membrane</location>
        <topology evidence="1">Multi-pass membrane protein</topology>
    </subcellularLocation>
</comment>
<feature type="region of interest" description="Disordered" evidence="6">
    <location>
        <begin position="1"/>
        <end position="29"/>
    </location>
</feature>
<accession>W7JEQ9</accession>
<organism evidence="8 9">
    <name type="scientific">Plasmodium falciparum UGT5.1</name>
    <dbReference type="NCBI Taxonomy" id="1237627"/>
    <lineage>
        <taxon>Eukaryota</taxon>
        <taxon>Sar</taxon>
        <taxon>Alveolata</taxon>
        <taxon>Apicomplexa</taxon>
        <taxon>Aconoidasida</taxon>
        <taxon>Haemosporida</taxon>
        <taxon>Plasmodiidae</taxon>
        <taxon>Plasmodium</taxon>
        <taxon>Plasmodium (Laverania)</taxon>
    </lineage>
</organism>
<sequence>MKETMKNKGIKKKNVKEKDIHNNNNIDSSDNDVEACDDLILINYNINGLRNEEKDSIKEFKEREMDIKDTSSSSNYIQDKISNKDSSLDYDDNFLEEKKINTFLKTEDNFENENENENNIKKKDIRKRNDKNKKNNIKDLNKNSNSSILEKFKQQKLKSKQRYWTPNCLITTYLCISIIFILIGCIFIILSTRRKECKISYGEYNTSPLVLEINENNCKGPKRPFKKNAYIFYELHNFYQNHKKYLVSKSHNQLMGTVYTKDNEVSQCGPITKNHEGKILHPCGLIARSIFNDTFSVYMDRELHNMIKLDESKEGITWYSDYNKFKNPSDSEMELHKSHVDFWLMNEKYKNALNMNNENGYGVENSHFIVWMKTAALSEFRKKYAKINGTVYTKDNEVSQCGPITKNHEGKILHPCGLIARSIFNDTFSVYMDRELHNMIKLDESKEGITWYSDYNKFKNPSDSEMELHKSHVDFWLMNEKYKNALNMNNENGYGVENSHFIVWMKTAALSEFRKKYAKINVEVNLPIYVNINNNFPVTKFNGKKFFVIAEGSIFINEKIQSLGILYLVIGIISLGIVACLIYNQMKNPRIIGHI</sequence>
<feature type="transmembrane region" description="Helical" evidence="7">
    <location>
        <begin position="168"/>
        <end position="190"/>
    </location>
</feature>
<feature type="transmembrane region" description="Helical" evidence="7">
    <location>
        <begin position="564"/>
        <end position="583"/>
    </location>
</feature>
<dbReference type="OrthoDB" id="340608at2759"/>
<evidence type="ECO:0000313" key="9">
    <source>
        <dbReference type="Proteomes" id="UP000030697"/>
    </source>
</evidence>
<proteinExistence type="inferred from homology"/>